<dbReference type="SUPFAM" id="SSF51316">
    <property type="entry name" value="Mss4-like"/>
    <property type="match status" value="1"/>
</dbReference>
<sequence length="115" mass="12358">MTRRRRFCPLLLPSSKTHTWHAHRPAGTPKTWASPAASGKTNKRFFCGDCSSGLWSELEVMPESLCLKAGCLDDGAASMGGKVGVELYTKDRVAYLPALEGAKQVEAFGRLSGGS</sequence>
<evidence type="ECO:0000256" key="2">
    <source>
        <dbReference type="ARBA" id="ARBA00022723"/>
    </source>
</evidence>
<dbReference type="Pfam" id="PF04828">
    <property type="entry name" value="GFA"/>
    <property type="match status" value="1"/>
</dbReference>
<name>A0A2C5ZNL5_9HYPO</name>
<evidence type="ECO:0000256" key="4">
    <source>
        <dbReference type="SAM" id="MobiDB-lite"/>
    </source>
</evidence>
<feature type="domain" description="CENP-V/GFA" evidence="5">
    <location>
        <begin position="24"/>
        <end position="89"/>
    </location>
</feature>
<keyword evidence="7" id="KW-1185">Reference proteome</keyword>
<feature type="region of interest" description="Disordered" evidence="4">
    <location>
        <begin position="19"/>
        <end position="38"/>
    </location>
</feature>
<dbReference type="Proteomes" id="UP000224854">
    <property type="component" value="Unassembled WGS sequence"/>
</dbReference>
<dbReference type="GO" id="GO:0016846">
    <property type="term" value="F:carbon-sulfur lyase activity"/>
    <property type="evidence" value="ECO:0007669"/>
    <property type="project" value="InterPro"/>
</dbReference>
<gene>
    <name evidence="6" type="ORF">CDD82_5207</name>
</gene>
<dbReference type="InterPro" id="IPR006913">
    <property type="entry name" value="CENP-V/GFA"/>
</dbReference>
<keyword evidence="2" id="KW-0479">Metal-binding</keyword>
<dbReference type="EMBL" id="NJEU01000047">
    <property type="protein sequence ID" value="PHH82667.1"/>
    <property type="molecule type" value="Genomic_DNA"/>
</dbReference>
<accession>A0A2C5ZNL5</accession>
<dbReference type="InterPro" id="IPR011057">
    <property type="entry name" value="Mss4-like_sf"/>
</dbReference>
<evidence type="ECO:0000313" key="6">
    <source>
        <dbReference type="EMBL" id="PHH82667.1"/>
    </source>
</evidence>
<dbReference type="GO" id="GO:0046872">
    <property type="term" value="F:metal ion binding"/>
    <property type="evidence" value="ECO:0007669"/>
    <property type="project" value="UniProtKB-KW"/>
</dbReference>
<keyword evidence="3" id="KW-0862">Zinc</keyword>
<protein>
    <recommendedName>
        <fullName evidence="5">CENP-V/GFA domain-containing protein</fullName>
    </recommendedName>
</protein>
<evidence type="ECO:0000259" key="5">
    <source>
        <dbReference type="Pfam" id="PF04828"/>
    </source>
</evidence>
<evidence type="ECO:0000313" key="7">
    <source>
        <dbReference type="Proteomes" id="UP000224854"/>
    </source>
</evidence>
<dbReference type="Gene3D" id="2.170.150.70">
    <property type="match status" value="1"/>
</dbReference>
<dbReference type="OrthoDB" id="2212170at2759"/>
<reference evidence="6 7" key="1">
    <citation type="submission" date="2017-06" db="EMBL/GenBank/DDBJ databases">
        <title>Ant-infecting Ophiocordyceps genomes reveal a high diversity of potential behavioral manipulation genes and a possible major role for enterotoxins.</title>
        <authorList>
            <person name="De Bekker C."/>
            <person name="Evans H.C."/>
            <person name="Brachmann A."/>
            <person name="Hughes D.P."/>
        </authorList>
    </citation>
    <scope>NUCLEOTIDE SEQUENCE [LARGE SCALE GENOMIC DNA]</scope>
    <source>
        <strain evidence="6 7">1348a</strain>
    </source>
</reference>
<evidence type="ECO:0000256" key="1">
    <source>
        <dbReference type="ARBA" id="ARBA00005495"/>
    </source>
</evidence>
<organism evidence="6 7">
    <name type="scientific">Ophiocordyceps australis</name>
    <dbReference type="NCBI Taxonomy" id="1399860"/>
    <lineage>
        <taxon>Eukaryota</taxon>
        <taxon>Fungi</taxon>
        <taxon>Dikarya</taxon>
        <taxon>Ascomycota</taxon>
        <taxon>Pezizomycotina</taxon>
        <taxon>Sordariomycetes</taxon>
        <taxon>Hypocreomycetidae</taxon>
        <taxon>Hypocreales</taxon>
        <taxon>Ophiocordycipitaceae</taxon>
        <taxon>Ophiocordyceps</taxon>
    </lineage>
</organism>
<comment type="caution">
    <text evidence="6">The sequence shown here is derived from an EMBL/GenBank/DDBJ whole genome shotgun (WGS) entry which is preliminary data.</text>
</comment>
<comment type="similarity">
    <text evidence="1">Belongs to the Gfa family.</text>
</comment>
<evidence type="ECO:0000256" key="3">
    <source>
        <dbReference type="ARBA" id="ARBA00022833"/>
    </source>
</evidence>
<dbReference type="AlphaFoldDB" id="A0A2C5ZNL5"/>
<proteinExistence type="inferred from homology"/>